<dbReference type="EMBL" id="JAHWGI010000205">
    <property type="protein sequence ID" value="KAK3910874.1"/>
    <property type="molecule type" value="Genomic_DNA"/>
</dbReference>
<organism evidence="1 2">
    <name type="scientific">Frankliniella fusca</name>
    <dbReference type="NCBI Taxonomy" id="407009"/>
    <lineage>
        <taxon>Eukaryota</taxon>
        <taxon>Metazoa</taxon>
        <taxon>Ecdysozoa</taxon>
        <taxon>Arthropoda</taxon>
        <taxon>Hexapoda</taxon>
        <taxon>Insecta</taxon>
        <taxon>Pterygota</taxon>
        <taxon>Neoptera</taxon>
        <taxon>Paraneoptera</taxon>
        <taxon>Thysanoptera</taxon>
        <taxon>Terebrantia</taxon>
        <taxon>Thripoidea</taxon>
        <taxon>Thripidae</taxon>
        <taxon>Frankliniella</taxon>
    </lineage>
</organism>
<reference evidence="1" key="2">
    <citation type="journal article" date="2023" name="BMC Genomics">
        <title>Pest status, molecular evolution, and epigenetic factors derived from the genome assembly of Frankliniella fusca, a thysanopteran phytovirus vector.</title>
        <authorList>
            <person name="Catto M.A."/>
            <person name="Labadie P.E."/>
            <person name="Jacobson A.L."/>
            <person name="Kennedy G.G."/>
            <person name="Srinivasan R."/>
            <person name="Hunt B.G."/>
        </authorList>
    </citation>
    <scope>NUCLEOTIDE SEQUENCE</scope>
    <source>
        <strain evidence="1">PL_HMW_Pooled</strain>
    </source>
</reference>
<keyword evidence="2" id="KW-1185">Reference proteome</keyword>
<dbReference type="Proteomes" id="UP001219518">
    <property type="component" value="Unassembled WGS sequence"/>
</dbReference>
<gene>
    <name evidence="1" type="ORF">KUF71_020579</name>
</gene>
<name>A0AAE1GXK3_9NEOP</name>
<dbReference type="AlphaFoldDB" id="A0AAE1GXK3"/>
<accession>A0AAE1GXK3</accession>
<sequence length="87" mass="9907">MAFFNLLNAGPSVVNPVYMRVTELPLFTPMIMELIGPDPEIVNQARNKIMLKRSLLPDVVPDELDFEGMPSSFRQKVFFIFLNNGFS</sequence>
<protein>
    <submittedName>
        <fullName evidence="1">Myocardin</fullName>
    </submittedName>
</protein>
<evidence type="ECO:0000313" key="1">
    <source>
        <dbReference type="EMBL" id="KAK3910874.1"/>
    </source>
</evidence>
<comment type="caution">
    <text evidence="1">The sequence shown here is derived from an EMBL/GenBank/DDBJ whole genome shotgun (WGS) entry which is preliminary data.</text>
</comment>
<proteinExistence type="predicted"/>
<reference evidence="1" key="1">
    <citation type="submission" date="2021-07" db="EMBL/GenBank/DDBJ databases">
        <authorList>
            <person name="Catto M.A."/>
            <person name="Jacobson A."/>
            <person name="Kennedy G."/>
            <person name="Labadie P."/>
            <person name="Hunt B.G."/>
            <person name="Srinivasan R."/>
        </authorList>
    </citation>
    <scope>NUCLEOTIDE SEQUENCE</scope>
    <source>
        <strain evidence="1">PL_HMW_Pooled</strain>
        <tissue evidence="1">Head</tissue>
    </source>
</reference>
<evidence type="ECO:0000313" key="2">
    <source>
        <dbReference type="Proteomes" id="UP001219518"/>
    </source>
</evidence>